<evidence type="ECO:0000256" key="6">
    <source>
        <dbReference type="ARBA" id="ARBA00022801"/>
    </source>
</evidence>
<evidence type="ECO:0000313" key="8">
    <source>
        <dbReference type="EMBL" id="MEY2252490.1"/>
    </source>
</evidence>
<evidence type="ECO:0000256" key="1">
    <source>
        <dbReference type="ARBA" id="ARBA00003293"/>
    </source>
</evidence>
<feature type="domain" description="Replication gene A protein-like" evidence="7">
    <location>
        <begin position="169"/>
        <end position="417"/>
    </location>
</feature>
<evidence type="ECO:0000256" key="4">
    <source>
        <dbReference type="ARBA" id="ARBA00022722"/>
    </source>
</evidence>
<evidence type="ECO:0000256" key="3">
    <source>
        <dbReference type="ARBA" id="ARBA00022705"/>
    </source>
</evidence>
<dbReference type="InterPro" id="IPR008766">
    <property type="entry name" value="Replication_gene_A-like"/>
</dbReference>
<sequence>MMVGRIPRQEPKRDSVHEWLQNRPTHALADSHLERIVESAPVEWQDALRKRYAYVELTPKNDPKGQADKSIRLIKRGTVAYDKWELQQAPESFRAWDRMQAMADFEDKFGAALRFNLSDEEIRDWANKLVFDVEELDAWATVAGVPLHARVDMVRKIARVIGITEEQPIKGEPAIKRAKDPKWWRRRLRSHVARVVEAGFISMGQVHLREGKYVSNAGMTRRRQQVARNAATLQQTLFTNEAGQVYNLGELAALGTSNPLVRGGELMTRIRGAEEYADQRAHVGLFVTLTAPSRFHPITVGGGTPVRNKNYKGATPRDAQLWLRDKWTKTRASLNRQDVRPYGLRVAEPHHDGTPHWHALFWVETEAQAELLEETIRHYWLSDGGDEPGAKQNRVNIKRMVSGGAAGYVAKYISKSVGHHALAEHYDLVDGELIEMRMTAPAPDGQAVQAAISDIAKPEKKAKPEIVNGHLRVDAWAATWGIRQFQTIGMPSVTVWRELRRVTHDQLELFDCEGDSKTVQAYRACHRQGEIKANWCEFMEAMGGHARKRTDWHLAPVRRHVEEGAANKYGEELKCGRLIGLTPQRGRMCGRYLVSRRIAWKPFVQTAESAAAAAVDGPNFEHEEGQAQGVGAAASRQALPAAWTRFNNCTARLDATQNTELLTTRLQELGSLEAAIEAVEFEEGAWL</sequence>
<evidence type="ECO:0000256" key="2">
    <source>
        <dbReference type="ARBA" id="ARBA00009260"/>
    </source>
</evidence>
<name>A0ABV4B4X3_9BURK</name>
<keyword evidence="6" id="KW-0378">Hydrolase</keyword>
<dbReference type="Proteomes" id="UP001562178">
    <property type="component" value="Unassembled WGS sequence"/>
</dbReference>
<keyword evidence="9" id="KW-1185">Reference proteome</keyword>
<keyword evidence="4" id="KW-0540">Nuclease</keyword>
<keyword evidence="3" id="KW-0235">DNA replication</keyword>
<comment type="similarity">
    <text evidence="2">Belongs to the phage GPA family.</text>
</comment>
<dbReference type="Pfam" id="PF05840">
    <property type="entry name" value="Phage_GPA"/>
    <property type="match status" value="1"/>
</dbReference>
<organism evidence="8 9">
    <name type="scientific">Comamonas sediminis</name>
    <dbReference type="NCBI Taxonomy" id="1783360"/>
    <lineage>
        <taxon>Bacteria</taxon>
        <taxon>Pseudomonadati</taxon>
        <taxon>Pseudomonadota</taxon>
        <taxon>Betaproteobacteria</taxon>
        <taxon>Burkholderiales</taxon>
        <taxon>Comamonadaceae</taxon>
        <taxon>Comamonas</taxon>
    </lineage>
</organism>
<evidence type="ECO:0000256" key="5">
    <source>
        <dbReference type="ARBA" id="ARBA00022759"/>
    </source>
</evidence>
<keyword evidence="5 8" id="KW-0255">Endonuclease</keyword>
<dbReference type="EMBL" id="JBGBDC010000006">
    <property type="protein sequence ID" value="MEY2252490.1"/>
    <property type="molecule type" value="Genomic_DNA"/>
</dbReference>
<proteinExistence type="inferred from homology"/>
<protein>
    <submittedName>
        <fullName evidence="8">Replication endonuclease</fullName>
    </submittedName>
</protein>
<evidence type="ECO:0000259" key="7">
    <source>
        <dbReference type="Pfam" id="PF05840"/>
    </source>
</evidence>
<dbReference type="GO" id="GO:0004519">
    <property type="term" value="F:endonuclease activity"/>
    <property type="evidence" value="ECO:0007669"/>
    <property type="project" value="UniProtKB-KW"/>
</dbReference>
<reference evidence="8 9" key="1">
    <citation type="journal article" date="2016" name="Int. J. Syst. Evol. Microbiol.">
        <title>Description of Comamonas sediminis sp. nov., isolated from lagoon sediments.</title>
        <authorList>
            <person name="Subhash Y."/>
            <person name="Bang J.J."/>
            <person name="You T.H."/>
            <person name="Lee S.S."/>
        </authorList>
    </citation>
    <scope>NUCLEOTIDE SEQUENCE [LARGE SCALE GENOMIC DNA]</scope>
    <source>
        <strain evidence="8 9">JCM 31169</strain>
    </source>
</reference>
<evidence type="ECO:0000313" key="9">
    <source>
        <dbReference type="Proteomes" id="UP001562178"/>
    </source>
</evidence>
<comment type="caution">
    <text evidence="8">The sequence shown here is derived from an EMBL/GenBank/DDBJ whole genome shotgun (WGS) entry which is preliminary data.</text>
</comment>
<accession>A0ABV4B4X3</accession>
<comment type="function">
    <text evidence="1">Possible endonuclease which induces a single-strand cut and initiates DNA replication.</text>
</comment>
<gene>
    <name evidence="8" type="ORF">AB7A72_15840</name>
</gene>